<reference evidence="1" key="2">
    <citation type="submission" date="2021-04" db="EMBL/GenBank/DDBJ databases">
        <authorList>
            <person name="Gilroy R."/>
        </authorList>
    </citation>
    <scope>NUCLEOTIDE SEQUENCE</scope>
    <source>
        <strain evidence="1">Gambia11-129</strain>
    </source>
</reference>
<accession>A0A9D1PSH4</accession>
<name>A0A9D1PSH4_9SPIO</name>
<sequence>MRKVLVLLFSLFLISCSPYENLFVRIKASEEAKNLFVSIDREIASIKNGDKKVNVDDAIDNLIGKDDISMEEKKKIYEAILSSSFMKEHYIEGKGLVITFSFPSFFNGLDEMISQEILSLESREDIEYINARLSLKLDSSAERYKGAIDATEDLIDFLDAENYSLSSFISIRSNDITLSDVVIVQKTVLSLYEILIESVFLDFSSSSLNVEEYVKSIGENPEKWIVSTLFSRQSRALEAVTELYSIANTLNTSSSILNLDSLGELLK</sequence>
<dbReference type="PROSITE" id="PS51257">
    <property type="entry name" value="PROKAR_LIPOPROTEIN"/>
    <property type="match status" value="1"/>
</dbReference>
<dbReference type="EMBL" id="DXHU01000013">
    <property type="protein sequence ID" value="HIV98734.1"/>
    <property type="molecule type" value="Genomic_DNA"/>
</dbReference>
<evidence type="ECO:0008006" key="3">
    <source>
        <dbReference type="Google" id="ProtNLM"/>
    </source>
</evidence>
<proteinExistence type="predicted"/>
<protein>
    <recommendedName>
        <fullName evidence="3">Lipoprotein</fullName>
    </recommendedName>
</protein>
<comment type="caution">
    <text evidence="1">The sequence shown here is derived from an EMBL/GenBank/DDBJ whole genome shotgun (WGS) entry which is preliminary data.</text>
</comment>
<reference evidence="1" key="1">
    <citation type="journal article" date="2021" name="PeerJ">
        <title>Extensive microbial diversity within the chicken gut microbiome revealed by metagenomics and culture.</title>
        <authorList>
            <person name="Gilroy R."/>
            <person name="Ravi A."/>
            <person name="Getino M."/>
            <person name="Pursley I."/>
            <person name="Horton D.L."/>
            <person name="Alikhan N.F."/>
            <person name="Baker D."/>
            <person name="Gharbi K."/>
            <person name="Hall N."/>
            <person name="Watson M."/>
            <person name="Adriaenssens E.M."/>
            <person name="Foster-Nyarko E."/>
            <person name="Jarju S."/>
            <person name="Secka A."/>
            <person name="Antonio M."/>
            <person name="Oren A."/>
            <person name="Chaudhuri R.R."/>
            <person name="La Ragione R."/>
            <person name="Hildebrand F."/>
            <person name="Pallen M.J."/>
        </authorList>
    </citation>
    <scope>NUCLEOTIDE SEQUENCE</scope>
    <source>
        <strain evidence="1">Gambia11-129</strain>
    </source>
</reference>
<organism evidence="1 2">
    <name type="scientific">Candidatus Ornithospirochaeta avicola</name>
    <dbReference type="NCBI Taxonomy" id="2840896"/>
    <lineage>
        <taxon>Bacteria</taxon>
        <taxon>Pseudomonadati</taxon>
        <taxon>Spirochaetota</taxon>
        <taxon>Spirochaetia</taxon>
        <taxon>Spirochaetales</taxon>
        <taxon>Spirochaetaceae</taxon>
        <taxon>Spirochaetaceae incertae sedis</taxon>
        <taxon>Candidatus Ornithospirochaeta</taxon>
    </lineage>
</organism>
<dbReference type="Proteomes" id="UP000823936">
    <property type="component" value="Unassembled WGS sequence"/>
</dbReference>
<gene>
    <name evidence="1" type="ORF">IAB12_03010</name>
</gene>
<evidence type="ECO:0000313" key="2">
    <source>
        <dbReference type="Proteomes" id="UP000823936"/>
    </source>
</evidence>
<evidence type="ECO:0000313" key="1">
    <source>
        <dbReference type="EMBL" id="HIV98734.1"/>
    </source>
</evidence>
<dbReference type="AlphaFoldDB" id="A0A9D1PSH4"/>